<evidence type="ECO:0000313" key="2">
    <source>
        <dbReference type="EMBL" id="QJA83323.1"/>
    </source>
</evidence>
<organism evidence="1">
    <name type="scientific">viral metagenome</name>
    <dbReference type="NCBI Taxonomy" id="1070528"/>
    <lineage>
        <taxon>unclassified sequences</taxon>
        <taxon>metagenomes</taxon>
        <taxon>organismal metagenomes</taxon>
    </lineage>
</organism>
<gene>
    <name evidence="2" type="ORF">MM415A00294_0021</name>
    <name evidence="1" type="ORF">MM415B00522_0021</name>
</gene>
<name>A0A6M3J584_9ZZZZ</name>
<reference evidence="1" key="1">
    <citation type="submission" date="2020-03" db="EMBL/GenBank/DDBJ databases">
        <title>The deep terrestrial virosphere.</title>
        <authorList>
            <person name="Holmfeldt K."/>
            <person name="Nilsson E."/>
            <person name="Simone D."/>
            <person name="Lopez-Fernandez M."/>
            <person name="Wu X."/>
            <person name="de Brujin I."/>
            <person name="Lundin D."/>
            <person name="Andersson A."/>
            <person name="Bertilsson S."/>
            <person name="Dopson M."/>
        </authorList>
    </citation>
    <scope>NUCLEOTIDE SEQUENCE</scope>
    <source>
        <strain evidence="2">MM415A00294</strain>
        <strain evidence="1">MM415B00522</strain>
    </source>
</reference>
<protein>
    <submittedName>
        <fullName evidence="1">Putative baseplate protein</fullName>
    </submittedName>
</protein>
<dbReference type="EMBL" id="MT142508">
    <property type="protein sequence ID" value="QJA83323.1"/>
    <property type="molecule type" value="Genomic_DNA"/>
</dbReference>
<dbReference type="SUPFAM" id="SSF160719">
    <property type="entry name" value="gpW/gp25-like"/>
    <property type="match status" value="1"/>
</dbReference>
<evidence type="ECO:0000313" key="1">
    <source>
        <dbReference type="EMBL" id="QJA64311.1"/>
    </source>
</evidence>
<dbReference type="EMBL" id="MT141517">
    <property type="protein sequence ID" value="QJA64311.1"/>
    <property type="molecule type" value="Genomic_DNA"/>
</dbReference>
<accession>A0A6M3J584</accession>
<sequence length="110" mass="12432">MIGMDRRTGRTLSGWEQFVSRAAQVMTTQLGSRERRRLFGSRVPELLGKITNDDLLLLAQAYAIAAFYEPINGLTDYKVTRCVASRHEAGVLLRFAGIWQNTPRNFEVSV</sequence>
<proteinExistence type="predicted"/>
<dbReference type="AlphaFoldDB" id="A0A6M3J584"/>